<accession>A0A3Q9FMX5</accession>
<keyword evidence="4 5" id="KW-0269">Exonuclease</keyword>
<sequence length="462" mass="52564">MTMKNGRIIFSLGQLNKSIQNHFTKVAGPYWIKAEVAQLTYSGGHAYLDLVEKKNNLIIAKSRANIWASELDIFKHRLKGVFNEVVKEGSNVLIEAEVEFHMVYGMSIRIVDIDASYSIGELERIRKEAIDKLVKEGAMDWQKELSLPYVPQRLAIVSSKTAAGYEDFIHQLQNNKFNYHFDFKLFNSSVQGDNAVHSLVKQLKLIELTSEEFDAVVIIRGGGAKTDLGAFDNYEIGKAIAALSLPVLTGIGHERDQTIADMVAHQSFKTPTAVGAFLVEALFTYDQNITISFDTIAEEIMYLVEEQKRDLRYYTTKTLPSFLTIIHQHSHQLDNKAYQFKNSFRGIIKKETHQLELVEATYKGLPNQLLKQDFKLQQRLSSLKTSFKHYLQKEQHQLTITALKVDAKDPEKILEKGYSMTTINDKLITNQKIEEGDSVKTISQKVIIESIVKKVTKKGRKE</sequence>
<evidence type="ECO:0000256" key="5">
    <source>
        <dbReference type="RuleBase" id="RU004355"/>
    </source>
</evidence>
<dbReference type="GO" id="GO:0005737">
    <property type="term" value="C:cytoplasm"/>
    <property type="evidence" value="ECO:0007669"/>
    <property type="project" value="UniProtKB-SubCell"/>
</dbReference>
<dbReference type="AlphaFoldDB" id="A0A3Q9FMX5"/>
<keyword evidence="2 5" id="KW-0540">Nuclease</keyword>
<proteinExistence type="inferred from homology"/>
<dbReference type="PANTHER" id="PTHR30008:SF0">
    <property type="entry name" value="EXODEOXYRIBONUCLEASE 7 LARGE SUBUNIT"/>
    <property type="match status" value="1"/>
</dbReference>
<evidence type="ECO:0000256" key="1">
    <source>
        <dbReference type="ARBA" id="ARBA00022490"/>
    </source>
</evidence>
<dbReference type="OrthoDB" id="9802795at2"/>
<name>A0A3Q9FMX5_9BACT</name>
<dbReference type="KEGG" id="fll:EI427_06655"/>
<dbReference type="NCBIfam" id="TIGR00237">
    <property type="entry name" value="xseA"/>
    <property type="match status" value="1"/>
</dbReference>
<gene>
    <name evidence="8" type="primary">xseA</name>
    <name evidence="8" type="ORF">EI427_06655</name>
</gene>
<evidence type="ECO:0000256" key="3">
    <source>
        <dbReference type="ARBA" id="ARBA00022801"/>
    </source>
</evidence>
<keyword evidence="9" id="KW-1185">Reference proteome</keyword>
<dbReference type="GO" id="GO:0009318">
    <property type="term" value="C:exodeoxyribonuclease VII complex"/>
    <property type="evidence" value="ECO:0007669"/>
    <property type="project" value="UniProtKB-UniRule"/>
</dbReference>
<evidence type="ECO:0000259" key="7">
    <source>
        <dbReference type="Pfam" id="PF13742"/>
    </source>
</evidence>
<keyword evidence="3 5" id="KW-0378">Hydrolase</keyword>
<evidence type="ECO:0000256" key="2">
    <source>
        <dbReference type="ARBA" id="ARBA00022722"/>
    </source>
</evidence>
<evidence type="ECO:0000256" key="4">
    <source>
        <dbReference type="ARBA" id="ARBA00022839"/>
    </source>
</evidence>
<feature type="domain" description="OB-fold nucleic acid binding" evidence="7">
    <location>
        <begin position="11"/>
        <end position="113"/>
    </location>
</feature>
<comment type="similarity">
    <text evidence="5">Belongs to the XseA family.</text>
</comment>
<dbReference type="EMBL" id="CP034562">
    <property type="protein sequence ID" value="AZQ61929.1"/>
    <property type="molecule type" value="Genomic_DNA"/>
</dbReference>
<dbReference type="GO" id="GO:0003676">
    <property type="term" value="F:nucleic acid binding"/>
    <property type="evidence" value="ECO:0007669"/>
    <property type="project" value="InterPro"/>
</dbReference>
<organism evidence="8 9">
    <name type="scientific">Flammeovirga pectinis</name>
    <dbReference type="NCBI Taxonomy" id="2494373"/>
    <lineage>
        <taxon>Bacteria</taxon>
        <taxon>Pseudomonadati</taxon>
        <taxon>Bacteroidota</taxon>
        <taxon>Cytophagia</taxon>
        <taxon>Cytophagales</taxon>
        <taxon>Flammeovirgaceae</taxon>
        <taxon>Flammeovirga</taxon>
    </lineage>
</organism>
<dbReference type="CDD" id="cd04489">
    <property type="entry name" value="ExoVII_LU_OBF"/>
    <property type="match status" value="1"/>
</dbReference>
<comment type="catalytic activity">
    <reaction evidence="5">
        <text>Exonucleolytic cleavage in either 5'- to 3'- or 3'- to 5'-direction to yield nucleoside 5'-phosphates.</text>
        <dbReference type="EC" id="3.1.11.6"/>
    </reaction>
</comment>
<dbReference type="Pfam" id="PF13742">
    <property type="entry name" value="tRNA_anti_2"/>
    <property type="match status" value="1"/>
</dbReference>
<dbReference type="GO" id="GO:0006308">
    <property type="term" value="P:DNA catabolic process"/>
    <property type="evidence" value="ECO:0007669"/>
    <property type="project" value="UniProtKB-UniRule"/>
</dbReference>
<dbReference type="PANTHER" id="PTHR30008">
    <property type="entry name" value="EXODEOXYRIBONUCLEASE 7 LARGE SUBUNIT"/>
    <property type="match status" value="1"/>
</dbReference>
<keyword evidence="1" id="KW-0963">Cytoplasm</keyword>
<comment type="subcellular location">
    <subcellularLocation>
        <location evidence="5">Cytoplasm</location>
    </subcellularLocation>
</comment>
<evidence type="ECO:0000313" key="9">
    <source>
        <dbReference type="Proteomes" id="UP000267268"/>
    </source>
</evidence>
<evidence type="ECO:0000313" key="8">
    <source>
        <dbReference type="EMBL" id="AZQ61929.1"/>
    </source>
</evidence>
<dbReference type="RefSeq" id="WP_126612944.1">
    <property type="nucleotide sequence ID" value="NZ_CP034562.1"/>
</dbReference>
<dbReference type="Pfam" id="PF02601">
    <property type="entry name" value="Exonuc_VII_L"/>
    <property type="match status" value="1"/>
</dbReference>
<feature type="domain" description="Exonuclease VII large subunit C-terminal" evidence="6">
    <location>
        <begin position="140"/>
        <end position="444"/>
    </location>
</feature>
<dbReference type="EC" id="3.1.11.6" evidence="5"/>
<dbReference type="InterPro" id="IPR003753">
    <property type="entry name" value="Exonuc_VII_L"/>
</dbReference>
<dbReference type="InterPro" id="IPR020579">
    <property type="entry name" value="Exonuc_VII_lsu_C"/>
</dbReference>
<reference evidence="8 9" key="1">
    <citation type="submission" date="2018-12" db="EMBL/GenBank/DDBJ databases">
        <title>Flammeovirga pectinis sp. nov., isolated from the gut of the Korean scallop, Patinopecten yessoensis.</title>
        <authorList>
            <person name="Bae J.-W."/>
            <person name="Jeong Y.-S."/>
            <person name="Kang W."/>
        </authorList>
    </citation>
    <scope>NUCLEOTIDE SEQUENCE [LARGE SCALE GENOMIC DNA]</scope>
    <source>
        <strain evidence="8 9">L12M1</strain>
    </source>
</reference>
<dbReference type="GO" id="GO:0008855">
    <property type="term" value="F:exodeoxyribonuclease VII activity"/>
    <property type="evidence" value="ECO:0007669"/>
    <property type="project" value="UniProtKB-UniRule"/>
</dbReference>
<dbReference type="InterPro" id="IPR025824">
    <property type="entry name" value="OB-fold_nuc-bd_dom"/>
</dbReference>
<dbReference type="Proteomes" id="UP000267268">
    <property type="component" value="Chromosome 1"/>
</dbReference>
<protein>
    <recommendedName>
        <fullName evidence="5">Exodeoxyribonuclease 7 large subunit</fullName>
        <ecNumber evidence="5">3.1.11.6</ecNumber>
    </recommendedName>
</protein>
<evidence type="ECO:0000259" key="6">
    <source>
        <dbReference type="Pfam" id="PF02601"/>
    </source>
</evidence>